<protein>
    <submittedName>
        <fullName evidence="10">PD-(D/E)XK nuclease superfamily protein</fullName>
    </submittedName>
</protein>
<dbReference type="Proteomes" id="UP000196803">
    <property type="component" value="Unassembled WGS sequence"/>
</dbReference>
<keyword evidence="4" id="KW-0347">Helicase</keyword>
<proteinExistence type="predicted"/>
<keyword evidence="5" id="KW-0067">ATP-binding</keyword>
<feature type="domain" description="PD-(D/E)XK endonuclease-like" evidence="9">
    <location>
        <begin position="69"/>
        <end position="208"/>
    </location>
</feature>
<evidence type="ECO:0000256" key="6">
    <source>
        <dbReference type="ARBA" id="ARBA00023125"/>
    </source>
</evidence>
<dbReference type="InterPro" id="IPR011604">
    <property type="entry name" value="PDDEXK-like_dom_sf"/>
</dbReference>
<evidence type="ECO:0000256" key="8">
    <source>
        <dbReference type="SAM" id="Coils"/>
    </source>
</evidence>
<feature type="coiled-coil region" evidence="8">
    <location>
        <begin position="209"/>
        <end position="243"/>
    </location>
</feature>
<evidence type="ECO:0000256" key="2">
    <source>
        <dbReference type="ARBA" id="ARBA00022763"/>
    </source>
</evidence>
<feature type="domain" description="PD-(D/E)XK endonuclease-like" evidence="9">
    <location>
        <begin position="8"/>
        <end position="52"/>
    </location>
</feature>
<accession>A0ABY1S641</accession>
<dbReference type="EMBL" id="FXXC01000001">
    <property type="protein sequence ID" value="SMR91752.1"/>
    <property type="molecule type" value="Genomic_DNA"/>
</dbReference>
<keyword evidence="1" id="KW-0547">Nucleotide-binding</keyword>
<sequence length="322" mass="37452">MVETWTGSYSKLVLFEKCPRAYYYKYICGYDYTTPALELGKKVHEEIAKFITTGVCSIEIAEFITPRVRQKQGIGTECVEKSIRFQVDDVTVEAVIDLITPDEIIDWKTNWVKNADPRQLILYHYGAKRVGLAGVGNKVYFHYLRYNEDEEVDISTNATASTLDWVKATYAAIFETRFEYDLTEDIGVFNKTDNPKNCLTCPYRTVCNNVNTTEDAVKLAREIEELEVLLELKKEMLRDYIEEYGEIQTEANVWKLTVVNNWDFDVKKVYDYIRNLGKDPLEFLNCTFTSLKRLKLSEQELEKLGTKKITYRLAKSKIKEAR</sequence>
<keyword evidence="6" id="KW-0238">DNA-binding</keyword>
<keyword evidence="3" id="KW-0378">Hydrolase</keyword>
<dbReference type="InterPro" id="IPR038726">
    <property type="entry name" value="PDDEXK_AddAB-type"/>
</dbReference>
<comment type="caution">
    <text evidence="10">The sequence shown here is derived from an EMBL/GenBank/DDBJ whole genome shotgun (WGS) entry which is preliminary data.</text>
</comment>
<dbReference type="GeneID" id="31773765"/>
<evidence type="ECO:0000313" key="11">
    <source>
        <dbReference type="Proteomes" id="UP000196803"/>
    </source>
</evidence>
<keyword evidence="2" id="KW-0227">DNA damage</keyword>
<dbReference type="RefSeq" id="WP_015908729.1">
    <property type="nucleotide sequence ID" value="NZ_FUZJ01000001.1"/>
</dbReference>
<evidence type="ECO:0000256" key="3">
    <source>
        <dbReference type="ARBA" id="ARBA00022801"/>
    </source>
</evidence>
<name>A0ABY1S641_CALBS</name>
<dbReference type="Pfam" id="PF12705">
    <property type="entry name" value="PDDEXK_1"/>
    <property type="match status" value="2"/>
</dbReference>
<evidence type="ECO:0000256" key="7">
    <source>
        <dbReference type="ARBA" id="ARBA00023204"/>
    </source>
</evidence>
<keyword evidence="11" id="KW-1185">Reference proteome</keyword>
<reference evidence="10 11" key="1">
    <citation type="submission" date="2017-05" db="EMBL/GenBank/DDBJ databases">
        <authorList>
            <person name="Varghese N."/>
            <person name="Submissions S."/>
        </authorList>
    </citation>
    <scope>NUCLEOTIDE SEQUENCE [LARGE SCALE GENOMIC DNA]</scope>
    <source>
        <strain evidence="10 11">MACB1020</strain>
    </source>
</reference>
<evidence type="ECO:0000313" key="10">
    <source>
        <dbReference type="EMBL" id="SMR91752.1"/>
    </source>
</evidence>
<evidence type="ECO:0000256" key="5">
    <source>
        <dbReference type="ARBA" id="ARBA00022840"/>
    </source>
</evidence>
<evidence type="ECO:0000256" key="4">
    <source>
        <dbReference type="ARBA" id="ARBA00022806"/>
    </source>
</evidence>
<evidence type="ECO:0000259" key="9">
    <source>
        <dbReference type="Pfam" id="PF12705"/>
    </source>
</evidence>
<dbReference type="Gene3D" id="3.90.320.10">
    <property type="match status" value="1"/>
</dbReference>
<keyword evidence="7" id="KW-0234">DNA repair</keyword>
<keyword evidence="8" id="KW-0175">Coiled coil</keyword>
<gene>
    <name evidence="10" type="ORF">SAMN05216240_0631</name>
</gene>
<evidence type="ECO:0000256" key="1">
    <source>
        <dbReference type="ARBA" id="ARBA00022741"/>
    </source>
</evidence>
<organism evidence="10 11">
    <name type="scientific">Caldicellulosiruptor bescii</name>
    <name type="common">Anaerocellum thermophilum</name>
    <dbReference type="NCBI Taxonomy" id="31899"/>
    <lineage>
        <taxon>Bacteria</taxon>
        <taxon>Bacillati</taxon>
        <taxon>Bacillota</taxon>
        <taxon>Bacillota incertae sedis</taxon>
        <taxon>Caldicellulosiruptorales</taxon>
        <taxon>Caldicellulosiruptoraceae</taxon>
        <taxon>Caldicellulosiruptor</taxon>
    </lineage>
</organism>